<accession>A0AAD1R7X3</accession>
<keyword evidence="4" id="KW-1185">Reference proteome</keyword>
<feature type="region of interest" description="Disordered" evidence="1">
    <location>
        <begin position="220"/>
        <end position="258"/>
    </location>
</feature>
<gene>
    <name evidence="3" type="ORF">PECUL_23A041570</name>
</gene>
<evidence type="ECO:0000313" key="4">
    <source>
        <dbReference type="Proteomes" id="UP001295444"/>
    </source>
</evidence>
<dbReference type="InterPro" id="IPR039916">
    <property type="entry name" value="EXPH5"/>
</dbReference>
<feature type="compositionally biased region" description="Polar residues" evidence="1">
    <location>
        <begin position="240"/>
        <end position="250"/>
    </location>
</feature>
<reference evidence="3" key="1">
    <citation type="submission" date="2022-03" db="EMBL/GenBank/DDBJ databases">
        <authorList>
            <person name="Alioto T."/>
            <person name="Alioto T."/>
            <person name="Gomez Garrido J."/>
        </authorList>
    </citation>
    <scope>NUCLEOTIDE SEQUENCE</scope>
</reference>
<name>A0AAD1R7X3_PELCU</name>
<dbReference type="GO" id="GO:0031267">
    <property type="term" value="F:small GTPase binding"/>
    <property type="evidence" value="ECO:0007669"/>
    <property type="project" value="InterPro"/>
</dbReference>
<dbReference type="PANTHER" id="PTHR21469:SF4">
    <property type="entry name" value="EXOPHILIN-5"/>
    <property type="match status" value="1"/>
</dbReference>
<evidence type="ECO:0000256" key="1">
    <source>
        <dbReference type="SAM" id="MobiDB-lite"/>
    </source>
</evidence>
<protein>
    <submittedName>
        <fullName evidence="3">Exophilin-5 isoform X1</fullName>
    </submittedName>
</protein>
<feature type="compositionally biased region" description="Polar residues" evidence="1">
    <location>
        <begin position="296"/>
        <end position="315"/>
    </location>
</feature>
<evidence type="ECO:0000259" key="2">
    <source>
        <dbReference type="PROSITE" id="PS50916"/>
    </source>
</evidence>
<feature type="compositionally biased region" description="Polar residues" evidence="1">
    <location>
        <begin position="379"/>
        <end position="388"/>
    </location>
</feature>
<feature type="compositionally biased region" description="Polar residues" evidence="1">
    <location>
        <begin position="1507"/>
        <end position="1525"/>
    </location>
</feature>
<dbReference type="Gene3D" id="6.10.250.3000">
    <property type="match status" value="1"/>
</dbReference>
<dbReference type="EMBL" id="OW240912">
    <property type="protein sequence ID" value="CAH2225316.1"/>
    <property type="molecule type" value="Genomic_DNA"/>
</dbReference>
<feature type="domain" description="RabBD" evidence="2">
    <location>
        <begin position="8"/>
        <end position="64"/>
    </location>
</feature>
<evidence type="ECO:0000313" key="3">
    <source>
        <dbReference type="EMBL" id="CAH2225316.1"/>
    </source>
</evidence>
<feature type="region of interest" description="Disordered" evidence="1">
    <location>
        <begin position="1639"/>
        <end position="1662"/>
    </location>
</feature>
<proteinExistence type="predicted"/>
<feature type="compositionally biased region" description="Low complexity" evidence="1">
    <location>
        <begin position="316"/>
        <end position="333"/>
    </location>
</feature>
<organism evidence="3 4">
    <name type="scientific">Pelobates cultripes</name>
    <name type="common">Western spadefoot toad</name>
    <dbReference type="NCBI Taxonomy" id="61616"/>
    <lineage>
        <taxon>Eukaryota</taxon>
        <taxon>Metazoa</taxon>
        <taxon>Chordata</taxon>
        <taxon>Craniata</taxon>
        <taxon>Vertebrata</taxon>
        <taxon>Euteleostomi</taxon>
        <taxon>Amphibia</taxon>
        <taxon>Batrachia</taxon>
        <taxon>Anura</taxon>
        <taxon>Pelobatoidea</taxon>
        <taxon>Pelobatidae</taxon>
        <taxon>Pelobates</taxon>
    </lineage>
</organism>
<dbReference type="PROSITE" id="PS50916">
    <property type="entry name" value="RABBD"/>
    <property type="match status" value="1"/>
</dbReference>
<dbReference type="InterPro" id="IPR010911">
    <property type="entry name" value="Rab_BD"/>
</dbReference>
<dbReference type="GO" id="GO:0006886">
    <property type="term" value="P:intracellular protein transport"/>
    <property type="evidence" value="ECO:0007669"/>
    <property type="project" value="InterPro"/>
</dbReference>
<feature type="compositionally biased region" description="Basic and acidic residues" evidence="1">
    <location>
        <begin position="1653"/>
        <end position="1662"/>
    </location>
</feature>
<feature type="region of interest" description="Disordered" evidence="1">
    <location>
        <begin position="81"/>
        <end position="118"/>
    </location>
</feature>
<feature type="region of interest" description="Disordered" evidence="1">
    <location>
        <begin position="296"/>
        <end position="388"/>
    </location>
</feature>
<sequence>MTKPATGSLDLSFLDEEEANKILHVLERDEELCRTEKERVSKLQTSKRDVRWIHAASGEWFEDIQKKKYKNDPDVRSLVKPFLTHRLRKKPPKGDLENSRMSSSKSHHTPKTSSFGHSLFGIRSPLASFFSFRKSSKQNAKPHTQQDRHGTGYGTNQTPVNTEGRRKFEMYQSSRSVKQIAKLFEPPEVRTRENDRGLSRVQLEKEAIQVLGDLDQKLAQEQKQQDPAVRPSTGYRTRCDSSSDILSSNLPEDGKEYNRTYQRDGTRTVSLEEGHTSRATFQPKNFYDMYSNRQRTVTNQPSEKSPSVCSAVSNKSPSCASNSGSFSSSSLQSTNVGQPSFLLDRTRQHKSRRIPVTSIKWGQPSVPGKSEDNDKLSRAQPSIDLSSLSKTHPENRIYVLYRDKTSQQELESNAKPLAQISSANNMKTQVLHSVSDKSTSTIPKAVSQNLTLLSTIPIRKEIVREEENKENSFSSSELKCKPVVAFSTVESDKEVEPMETDCDNDRQGYFFNRLVTPNVQESENATDNKNSDNMNVAHNITSSTYLKKAELNAGDGARININNQTLQRSANTAKDQHEHEPLKILSSNLPKHETTNIDVPSSCDPPNYVPDKMEVCHLTENVCKTIPHLKGSNIRSIKEDSLITRIGTYNSQSINIIPNPKISSTQAFIRTPALTTNTLQVSESNCLQMVHNKGTTYDNNCHSSDFPHSWKRYTPSLPDVSKWSYLPRVSQPKIEIKKGNLLSAVSQESKPDSTCVTSNKECSTTQDHLLNISSQPVMIKMSDQIPDKSPDLHKALNEISKRKKEYNDLLEQDILVSQRRSIADSNNNKQSIEVIQTSDNIIKNDARTPNIITAISDTVNNCNQQTENTTSTKLKLLKPYLKNGTMTSQQTNEKENLEKHKAQSSMNINQALIHNVHTIKSNKTTESVDSGNSTFPVRKIIEERLQVFSSSRAPSPSNSQTKSATTNLLKEHLLLAPTPFKVNASVKEYTAVLDFPPEINPQNTDGPALTVSDLHIGENATRENLASPEMYAVTRITENTQIYETVNENSVIPDSTEIGYHKQVSIYYSLPRKHSKSLLGSSRNQMKNIDNTLEINNAPSVLLEKVVNRHDFSESQVKSEYQNIGKPKPHYTTEHLPGEELMSTSTKQSKSSYTAFPVIPLQTSLLKNKERLSSDQENLSPNYDILDRFGGLQISERDTDHYRNNSPPVYWETQKSCINKNDYMDFEYSGMNTSNFYTLPNKRTRVKSLEKKRVSTAHDNITAQHTYRSSKSLTSSPEFANSNLSYSVSPNFFYPDYSDSEEIRRNKTNLMMTGDRLFKERTTDEDLMTRKQYASVYRSKSLKDLKGPEFYVQTPHHYMGSGNMPGSEWNSRPPLSSQSNITKVDKSLNQRRPSYCSQFVQNQMKSAKVAKKFTFSFDNLDQQGHGSPPYIESFDNSTRMSEDLDSPFVMYTSNDNYKAHLNKHAPWGKSPSERAMVKVGKHSNLYRSKSMRTLSMEEKNLKDSRRTNNQQFSSNSYGENLNRSPIYANSSHRRYSAELIIDENDNWPSTDTSHIKKPVYTSKSLDYGIFGKEQQAILLNNVKRSLTEGRLWRPCHLKNPGFLRGDEQFRSCKSPESPLQTFSPESYLNIYEDNIPVCSDSDYDTTTDDEYYLDGHDKESEL</sequence>
<feature type="region of interest" description="Disordered" evidence="1">
    <location>
        <begin position="1498"/>
        <end position="1525"/>
    </location>
</feature>
<feature type="compositionally biased region" description="Acidic residues" evidence="1">
    <location>
        <begin position="1641"/>
        <end position="1652"/>
    </location>
</feature>
<dbReference type="PANTHER" id="PTHR21469">
    <property type="entry name" value="EXOPHILIN-5"/>
    <property type="match status" value="1"/>
</dbReference>
<dbReference type="Proteomes" id="UP001295444">
    <property type="component" value="Chromosome 01"/>
</dbReference>
<feature type="region of interest" description="Disordered" evidence="1">
    <location>
        <begin position="134"/>
        <end position="161"/>
    </location>
</feature>